<evidence type="ECO:0000256" key="2">
    <source>
        <dbReference type="ARBA" id="ARBA00011643"/>
    </source>
</evidence>
<dbReference type="PROSITE" id="PS00074">
    <property type="entry name" value="GLFV_DEHYDROGENASE"/>
    <property type="match status" value="1"/>
</dbReference>
<dbReference type="Gene3D" id="1.10.285.10">
    <property type="entry name" value="Glutamate Dehydrogenase, chain A, domain 3"/>
    <property type="match status" value="2"/>
</dbReference>
<keyword evidence="3 4" id="KW-0560">Oxidoreductase</keyword>
<feature type="domain" description="Glutamate/phenylalanine/leucine/valine/L-tryptophan dehydrogenase C-terminal" evidence="6">
    <location>
        <begin position="205"/>
        <end position="445"/>
    </location>
</feature>
<dbReference type="InterPro" id="IPR006096">
    <property type="entry name" value="Glu/Leu/Phe/Val/Trp_DH_C"/>
</dbReference>
<evidence type="ECO:0000256" key="5">
    <source>
        <dbReference type="RuleBase" id="RU004417"/>
    </source>
</evidence>
<comment type="caution">
    <text evidence="7">The sequence shown here is derived from an EMBL/GenBank/DDBJ whole genome shotgun (WGS) entry which is preliminary data.</text>
</comment>
<dbReference type="SMART" id="SM00839">
    <property type="entry name" value="ELFV_dehydrog"/>
    <property type="match status" value="1"/>
</dbReference>
<dbReference type="InterPro" id="IPR050724">
    <property type="entry name" value="Glu_Leu_Phe_Val_DH"/>
</dbReference>
<name>A0ABP9LM94_9RHOB</name>
<dbReference type="Pfam" id="PF02812">
    <property type="entry name" value="ELFV_dehydrog_N"/>
    <property type="match status" value="1"/>
</dbReference>
<dbReference type="PANTHER" id="PTHR43571:SF1">
    <property type="entry name" value="NADP-SPECIFIC GLUTAMATE DEHYDROGENASE 1-RELATED"/>
    <property type="match status" value="1"/>
</dbReference>
<dbReference type="PIRSF" id="PIRSF000185">
    <property type="entry name" value="Glu_DH"/>
    <property type="match status" value="1"/>
</dbReference>
<dbReference type="PANTHER" id="PTHR43571">
    <property type="entry name" value="NADP-SPECIFIC GLUTAMATE DEHYDROGENASE 1-RELATED"/>
    <property type="match status" value="1"/>
</dbReference>
<evidence type="ECO:0000313" key="8">
    <source>
        <dbReference type="Proteomes" id="UP001499910"/>
    </source>
</evidence>
<dbReference type="InterPro" id="IPR006097">
    <property type="entry name" value="Glu/Leu/Phe/Val/Trp_DH_dimer"/>
</dbReference>
<dbReference type="RefSeq" id="WP_259554233.1">
    <property type="nucleotide sequence ID" value="NZ_BAABHW010000007.1"/>
</dbReference>
<evidence type="ECO:0000256" key="1">
    <source>
        <dbReference type="ARBA" id="ARBA00006382"/>
    </source>
</evidence>
<reference evidence="8" key="1">
    <citation type="journal article" date="2019" name="Int. J. Syst. Evol. Microbiol.">
        <title>The Global Catalogue of Microorganisms (GCM) 10K type strain sequencing project: providing services to taxonomists for standard genome sequencing and annotation.</title>
        <authorList>
            <consortium name="The Broad Institute Genomics Platform"/>
            <consortium name="The Broad Institute Genome Sequencing Center for Infectious Disease"/>
            <person name="Wu L."/>
            <person name="Ma J."/>
        </authorList>
    </citation>
    <scope>NUCLEOTIDE SEQUENCE [LARGE SCALE GENOMIC DNA]</scope>
    <source>
        <strain evidence="8">JCM 18015</strain>
    </source>
</reference>
<organism evidence="7 8">
    <name type="scientific">[Roseibacterium] beibuensis</name>
    <dbReference type="NCBI Taxonomy" id="1193142"/>
    <lineage>
        <taxon>Bacteria</taxon>
        <taxon>Pseudomonadati</taxon>
        <taxon>Pseudomonadota</taxon>
        <taxon>Alphaproteobacteria</taxon>
        <taxon>Rhodobacterales</taxon>
        <taxon>Roseobacteraceae</taxon>
        <taxon>Roseicyclus</taxon>
    </lineage>
</organism>
<dbReference type="Proteomes" id="UP001499910">
    <property type="component" value="Unassembled WGS sequence"/>
</dbReference>
<dbReference type="EMBL" id="BAABHW010000007">
    <property type="protein sequence ID" value="GAA5080700.1"/>
    <property type="molecule type" value="Genomic_DNA"/>
</dbReference>
<dbReference type="InterPro" id="IPR014362">
    <property type="entry name" value="Glu_DH"/>
</dbReference>
<dbReference type="InterPro" id="IPR036291">
    <property type="entry name" value="NAD(P)-bd_dom_sf"/>
</dbReference>
<keyword evidence="8" id="KW-1185">Reference proteome</keyword>
<dbReference type="InterPro" id="IPR046346">
    <property type="entry name" value="Aminoacid_DH-like_N_sf"/>
</dbReference>
<dbReference type="PRINTS" id="PR00082">
    <property type="entry name" value="GLFDHDRGNASE"/>
</dbReference>
<evidence type="ECO:0000256" key="4">
    <source>
        <dbReference type="PIRNR" id="PIRNR000185"/>
    </source>
</evidence>
<gene>
    <name evidence="7" type="primary">gdhA</name>
    <name evidence="7" type="ORF">GCM10023209_34550</name>
</gene>
<accession>A0ABP9LM94</accession>
<protein>
    <recommendedName>
        <fullName evidence="4">Glutamate dehydrogenase</fullName>
    </recommendedName>
</protein>
<dbReference type="SUPFAM" id="SSF51735">
    <property type="entry name" value="NAD(P)-binding Rossmann-fold domains"/>
    <property type="match status" value="1"/>
</dbReference>
<proteinExistence type="inferred from homology"/>
<dbReference type="Gene3D" id="3.40.50.720">
    <property type="entry name" value="NAD(P)-binding Rossmann-like Domain"/>
    <property type="match status" value="1"/>
</dbReference>
<evidence type="ECO:0000256" key="3">
    <source>
        <dbReference type="ARBA" id="ARBA00023002"/>
    </source>
</evidence>
<dbReference type="NCBIfam" id="NF006929">
    <property type="entry name" value="PRK09414.1"/>
    <property type="match status" value="1"/>
</dbReference>
<comment type="subunit">
    <text evidence="2">Homohexamer.</text>
</comment>
<evidence type="ECO:0000259" key="6">
    <source>
        <dbReference type="SMART" id="SM00839"/>
    </source>
</evidence>
<sequence length="447" mass="47752">MANREHLLKGYMDHVEALSPGETEFHQAVAHVAGDVITIEKANSEFANARVLDRLALPDRVIGFRVVWQNDAGEVEVNRGWRVQYSNAIGPYKGGLRFHPTVNPSILKFLGFEQVFKNALTGLPLGGGKGGADFNPTGRSDAEIMRFCQAFMRELAHHIGPDRDVPAGDINVGTREIGWLFAAYKAQDGEFTGALTGKGQSFGGSAMRTEATGYGLVYFVEAMLAEQGQEIGGKRIAISGKGNVATHAAEKAVALGGKVMTLSDTSGSLVAEDGLTADTIDWVRQRKQEGRDIADPPKGCGARFVEGRAPWDHEADIALPCATQNEVDEEMAKRIVDNGAKILAEGANMPLTAVAREVIENADLHHAPGKASNAGGVAVSGLEMSQNSHRRFSTAAEVNGELKQIMRGIHDRVAAEGRQSGRIDYARAANIAGFRKVAQAIAAMGAI</sequence>
<dbReference type="InterPro" id="IPR006095">
    <property type="entry name" value="Glu/Leu/Phe/Val/Trp_DH"/>
</dbReference>
<dbReference type="SUPFAM" id="SSF53223">
    <property type="entry name" value="Aminoacid dehydrogenase-like, N-terminal domain"/>
    <property type="match status" value="1"/>
</dbReference>
<dbReference type="InterPro" id="IPR033524">
    <property type="entry name" value="Glu/Leu/Phe/Val_DH_AS"/>
</dbReference>
<dbReference type="Pfam" id="PF00208">
    <property type="entry name" value="ELFV_dehydrog"/>
    <property type="match status" value="1"/>
</dbReference>
<evidence type="ECO:0000313" key="7">
    <source>
        <dbReference type="EMBL" id="GAA5080700.1"/>
    </source>
</evidence>
<comment type="similarity">
    <text evidence="1 4 5">Belongs to the Glu/Leu/Phe/Val dehydrogenases family.</text>
</comment>
<dbReference type="Gene3D" id="3.40.50.10860">
    <property type="entry name" value="Leucine Dehydrogenase, chain A, domain 1"/>
    <property type="match status" value="1"/>
</dbReference>